<evidence type="ECO:0000256" key="5">
    <source>
        <dbReference type="ARBA" id="ARBA00023204"/>
    </source>
</evidence>
<keyword evidence="11" id="KW-1185">Reference proteome</keyword>
<dbReference type="PRINTS" id="PR00726">
    <property type="entry name" value="LEXASERPTASE"/>
</dbReference>
<dbReference type="InterPro" id="IPR015927">
    <property type="entry name" value="Peptidase_S24_S26A/B/C"/>
</dbReference>
<keyword evidence="6" id="KW-0742">SOS response</keyword>
<proteinExistence type="inferred from homology"/>
<evidence type="ECO:0000256" key="1">
    <source>
        <dbReference type="ARBA" id="ARBA00007484"/>
    </source>
</evidence>
<comment type="similarity">
    <text evidence="1 7">Belongs to the peptidase S24 family.</text>
</comment>
<evidence type="ECO:0000313" key="10">
    <source>
        <dbReference type="EMBL" id="NJB68833.1"/>
    </source>
</evidence>
<dbReference type="GO" id="GO:0003677">
    <property type="term" value="F:DNA binding"/>
    <property type="evidence" value="ECO:0007669"/>
    <property type="project" value="InterPro"/>
</dbReference>
<dbReference type="NCBIfam" id="NF007621">
    <property type="entry name" value="PRK10276.1"/>
    <property type="match status" value="1"/>
</dbReference>
<gene>
    <name evidence="10" type="ORF">GGQ74_002506</name>
</gene>
<reference evidence="10 11" key="1">
    <citation type="submission" date="2020-03" db="EMBL/GenBank/DDBJ databases">
        <title>Genomic Encyclopedia of Type Strains, Phase IV (KMG-IV): sequencing the most valuable type-strain genomes for metagenomic binning, comparative biology and taxonomic classification.</title>
        <authorList>
            <person name="Goeker M."/>
        </authorList>
    </citation>
    <scope>NUCLEOTIDE SEQUENCE [LARGE SCALE GENOMIC DNA]</scope>
    <source>
        <strain evidence="10 11">DSM 24233</strain>
    </source>
</reference>
<dbReference type="GO" id="GO:0016787">
    <property type="term" value="F:hydrolase activity"/>
    <property type="evidence" value="ECO:0007669"/>
    <property type="project" value="UniProtKB-KW"/>
</dbReference>
<dbReference type="EMBL" id="JAATJA010000002">
    <property type="protein sequence ID" value="NJB68833.1"/>
    <property type="molecule type" value="Genomic_DNA"/>
</dbReference>
<dbReference type="GO" id="GO:0009432">
    <property type="term" value="P:SOS response"/>
    <property type="evidence" value="ECO:0007669"/>
    <property type="project" value="UniProtKB-KW"/>
</dbReference>
<feature type="compositionally biased region" description="Polar residues" evidence="8">
    <location>
        <begin position="1"/>
        <end position="17"/>
    </location>
</feature>
<keyword evidence="5" id="KW-0234">DNA repair</keyword>
<name>A0A846QR32_9BACT</name>
<evidence type="ECO:0000256" key="4">
    <source>
        <dbReference type="ARBA" id="ARBA00022813"/>
    </source>
</evidence>
<dbReference type="GO" id="GO:0006355">
    <property type="term" value="P:regulation of DNA-templated transcription"/>
    <property type="evidence" value="ECO:0007669"/>
    <property type="project" value="InterPro"/>
</dbReference>
<dbReference type="AlphaFoldDB" id="A0A846QR32"/>
<evidence type="ECO:0000256" key="3">
    <source>
        <dbReference type="ARBA" id="ARBA00022801"/>
    </source>
</evidence>
<evidence type="ECO:0000256" key="8">
    <source>
        <dbReference type="SAM" id="MobiDB-lite"/>
    </source>
</evidence>
<feature type="domain" description="Peptidase S24/S26A/S26B/S26C" evidence="9">
    <location>
        <begin position="48"/>
        <end position="160"/>
    </location>
</feature>
<evidence type="ECO:0000313" key="11">
    <source>
        <dbReference type="Proteomes" id="UP000580856"/>
    </source>
</evidence>
<dbReference type="InterPro" id="IPR036286">
    <property type="entry name" value="LexA/Signal_pep-like_sf"/>
</dbReference>
<protein>
    <submittedName>
        <fullName evidence="10">DNA polymerase V</fullName>
        <ecNumber evidence="10">3.4.21.-</ecNumber>
    </submittedName>
</protein>
<evidence type="ECO:0000256" key="2">
    <source>
        <dbReference type="ARBA" id="ARBA00022763"/>
    </source>
</evidence>
<dbReference type="SUPFAM" id="SSF51306">
    <property type="entry name" value="LexA/Signal peptidase"/>
    <property type="match status" value="1"/>
</dbReference>
<dbReference type="GO" id="GO:0006281">
    <property type="term" value="P:DNA repair"/>
    <property type="evidence" value="ECO:0007669"/>
    <property type="project" value="UniProtKB-KW"/>
</dbReference>
<dbReference type="EC" id="3.4.21.-" evidence="10"/>
<sequence length="167" mass="18553">MTRQASTVANATPTRDSATPPATPAALRGNEILGFEKRSALTLPLHLEAVAAGFPSPANDFIERTIDLNEHLVRHPAATFFVRVHGDSMIDARLQDGDVIVVDRAVDVRDNHVVVAALDGELTVKRIRRRDGKLWLMPENPEYPPFEVAPERDFEVWGVVTYVIHKL</sequence>
<dbReference type="Proteomes" id="UP000580856">
    <property type="component" value="Unassembled WGS sequence"/>
</dbReference>
<evidence type="ECO:0000256" key="6">
    <source>
        <dbReference type="ARBA" id="ARBA00023236"/>
    </source>
</evidence>
<keyword evidence="4 7" id="KW-0068">Autocatalytic cleavage</keyword>
<dbReference type="RefSeq" id="WP_167941870.1">
    <property type="nucleotide sequence ID" value="NZ_JAATJA010000002.1"/>
</dbReference>
<dbReference type="Gene3D" id="2.10.109.10">
    <property type="entry name" value="Umud Fragment, subunit A"/>
    <property type="match status" value="1"/>
</dbReference>
<organism evidence="10 11">
    <name type="scientific">Desulfobaculum xiamenense</name>
    <dbReference type="NCBI Taxonomy" id="995050"/>
    <lineage>
        <taxon>Bacteria</taxon>
        <taxon>Pseudomonadati</taxon>
        <taxon>Thermodesulfobacteriota</taxon>
        <taxon>Desulfovibrionia</taxon>
        <taxon>Desulfovibrionales</taxon>
        <taxon>Desulfovibrionaceae</taxon>
        <taxon>Desulfobaculum</taxon>
    </lineage>
</organism>
<evidence type="ECO:0000256" key="7">
    <source>
        <dbReference type="RuleBase" id="RU003991"/>
    </source>
</evidence>
<dbReference type="PANTHER" id="PTHR33516">
    <property type="entry name" value="LEXA REPRESSOR"/>
    <property type="match status" value="1"/>
</dbReference>
<dbReference type="InterPro" id="IPR006197">
    <property type="entry name" value="Peptidase_S24_LexA"/>
</dbReference>
<dbReference type="InterPro" id="IPR039418">
    <property type="entry name" value="LexA-like"/>
</dbReference>
<comment type="caution">
    <text evidence="10">The sequence shown here is derived from an EMBL/GenBank/DDBJ whole genome shotgun (WGS) entry which is preliminary data.</text>
</comment>
<dbReference type="CDD" id="cd06529">
    <property type="entry name" value="S24_LexA-like"/>
    <property type="match status" value="1"/>
</dbReference>
<dbReference type="PANTHER" id="PTHR33516:SF2">
    <property type="entry name" value="LEXA REPRESSOR-RELATED"/>
    <property type="match status" value="1"/>
</dbReference>
<keyword evidence="3 7" id="KW-0378">Hydrolase</keyword>
<evidence type="ECO:0000259" key="9">
    <source>
        <dbReference type="Pfam" id="PF00717"/>
    </source>
</evidence>
<keyword evidence="2" id="KW-0227">DNA damage</keyword>
<accession>A0A846QR32</accession>
<dbReference type="Pfam" id="PF00717">
    <property type="entry name" value="Peptidase_S24"/>
    <property type="match status" value="1"/>
</dbReference>
<dbReference type="InterPro" id="IPR050077">
    <property type="entry name" value="LexA_repressor"/>
</dbReference>
<feature type="region of interest" description="Disordered" evidence="8">
    <location>
        <begin position="1"/>
        <end position="25"/>
    </location>
</feature>